<reference evidence="1" key="1">
    <citation type="submission" date="2010-07" db="EMBL/GenBank/DDBJ databases">
        <authorList>
            <person name="Muzny D."/>
            <person name="Qin X."/>
            <person name="Buhay C."/>
            <person name="Dugan-Rocha S."/>
            <person name="Ding Y."/>
            <person name="Chen G."/>
            <person name="Hawes A."/>
            <person name="Holder M."/>
            <person name="Jhangiani S."/>
            <person name="Johnson A."/>
            <person name="Khan Z."/>
            <person name="Li Z."/>
            <person name="Liu W."/>
            <person name="Liu X."/>
            <person name="Perez L."/>
            <person name="Shen H."/>
            <person name="Wang Q."/>
            <person name="Watt J."/>
            <person name="Xi L."/>
            <person name="Xin Y."/>
            <person name="Zhou J."/>
            <person name="Deng J."/>
            <person name="Jiang H."/>
            <person name="Liu Y."/>
            <person name="Qu J."/>
            <person name="Song X.-Z."/>
            <person name="Zhang L."/>
            <person name="Villasana D."/>
            <person name="Johnson A."/>
            <person name="Liu J."/>
            <person name="Liyanage D."/>
            <person name="Lorensuhewa L."/>
            <person name="Robinson T."/>
            <person name="Song A."/>
            <person name="Song B.-B."/>
            <person name="Dinh H."/>
            <person name="Thornton R."/>
            <person name="Coyle M."/>
            <person name="Francisco L."/>
            <person name="Jackson L."/>
            <person name="Javaid M."/>
            <person name="Korchina V."/>
            <person name="Kovar C."/>
            <person name="Mata R."/>
            <person name="Mathew T."/>
            <person name="Ngo R."/>
            <person name="Nguyen L."/>
            <person name="Nguyen N."/>
            <person name="Okwuonu G."/>
            <person name="Ongeri F."/>
            <person name="Pham C."/>
            <person name="Simmons D."/>
            <person name="Wilczek-Boney K."/>
            <person name="Hale W."/>
            <person name="Jakkamsetti A."/>
            <person name="Pham P."/>
            <person name="Ruth R."/>
            <person name="San Lucas F."/>
            <person name="Warren J."/>
            <person name="Zhang J."/>
            <person name="Zhao Z."/>
            <person name="Zhou C."/>
            <person name="Zhu D."/>
            <person name="Lee S."/>
            <person name="Bess C."/>
            <person name="Blankenburg K."/>
            <person name="Forbes L."/>
            <person name="Fu Q."/>
            <person name="Gubbala S."/>
            <person name="Hirani K."/>
            <person name="Jayaseelan J.C."/>
            <person name="Lara F."/>
            <person name="Munidasa M."/>
            <person name="Palculict T."/>
            <person name="Patil S."/>
            <person name="Pu L.-L."/>
            <person name="Saada N."/>
            <person name="Tang L."/>
            <person name="Weissenberger G."/>
            <person name="Zhu Y."/>
            <person name="Hemphill L."/>
            <person name="Shang Y."/>
            <person name="Youmans B."/>
            <person name="Ayvaz T."/>
            <person name="Ross M."/>
            <person name="Santibanez J."/>
            <person name="Aqrawi P."/>
            <person name="Gross S."/>
            <person name="Joshi V."/>
            <person name="Fowler G."/>
            <person name="Nazareth L."/>
            <person name="Reid J."/>
            <person name="Worley K."/>
            <person name="Petrosino J."/>
            <person name="Highlander S."/>
            <person name="Gibbs R."/>
        </authorList>
    </citation>
    <scope>NUCLEOTIDE SEQUENCE [LARGE SCALE GENOMIC DNA]</scope>
    <source>
        <strain evidence="1">ATCC 33861</strain>
    </source>
</reference>
<accession>D7VN03</accession>
<proteinExistence type="predicted"/>
<sequence>MTIIGKTFITFAAACVYGNLFLSLLEDKIIRILVPCINIYFGF</sequence>
<dbReference type="EMBL" id="ACHA02000011">
    <property type="protein sequence ID" value="EFK57300.1"/>
    <property type="molecule type" value="Genomic_DNA"/>
</dbReference>
<dbReference type="AlphaFoldDB" id="D7VN03"/>
<name>D7VN03_SPHSI</name>
<organism evidence="1 2">
    <name type="scientific">Sphingobacterium spiritivorum ATCC 33861</name>
    <dbReference type="NCBI Taxonomy" id="525373"/>
    <lineage>
        <taxon>Bacteria</taxon>
        <taxon>Pseudomonadati</taxon>
        <taxon>Bacteroidota</taxon>
        <taxon>Sphingobacteriia</taxon>
        <taxon>Sphingobacteriales</taxon>
        <taxon>Sphingobacteriaceae</taxon>
        <taxon>Sphingobacterium</taxon>
    </lineage>
</organism>
<evidence type="ECO:0000313" key="2">
    <source>
        <dbReference type="Proteomes" id="UP000006258"/>
    </source>
</evidence>
<keyword evidence="2" id="KW-1185">Reference proteome</keyword>
<gene>
    <name evidence="1" type="ORF">HMPREF0766_12373</name>
</gene>
<dbReference type="STRING" id="525373.HMPREF0766_12373"/>
<dbReference type="HOGENOM" id="CLU_3239794_0_0_10"/>
<comment type="caution">
    <text evidence="1">The sequence shown here is derived from an EMBL/GenBank/DDBJ whole genome shotgun (WGS) entry which is preliminary data.</text>
</comment>
<protein>
    <submittedName>
        <fullName evidence="1">Uncharacterized protein</fullName>
    </submittedName>
</protein>
<dbReference type="Proteomes" id="UP000006258">
    <property type="component" value="Unassembled WGS sequence"/>
</dbReference>
<evidence type="ECO:0000313" key="1">
    <source>
        <dbReference type="EMBL" id="EFK57300.1"/>
    </source>
</evidence>